<name>A0ABD3XPH9_SINWO</name>
<keyword evidence="2 8" id="KW-0479">Metal-binding</keyword>
<dbReference type="GO" id="GO:0006508">
    <property type="term" value="P:proteolysis"/>
    <property type="evidence" value="ECO:0007669"/>
    <property type="project" value="UniProtKB-KW"/>
</dbReference>
<dbReference type="Gene3D" id="3.40.390.10">
    <property type="entry name" value="Collagenase (Catalytic Domain)"/>
    <property type="match status" value="1"/>
</dbReference>
<dbReference type="PROSITE" id="PS50215">
    <property type="entry name" value="ADAM_MEPRO"/>
    <property type="match status" value="1"/>
</dbReference>
<evidence type="ECO:0000256" key="2">
    <source>
        <dbReference type="ARBA" id="ARBA00022723"/>
    </source>
</evidence>
<keyword evidence="3" id="KW-0378">Hydrolase</keyword>
<dbReference type="InterPro" id="IPR024079">
    <property type="entry name" value="MetalloPept_cat_dom_sf"/>
</dbReference>
<keyword evidence="11" id="KW-1185">Reference proteome</keyword>
<feature type="non-terminal residue" evidence="10">
    <location>
        <position position="1"/>
    </location>
</feature>
<feature type="binding site" evidence="8">
    <location>
        <position position="128"/>
    </location>
    <ligand>
        <name>Zn(2+)</name>
        <dbReference type="ChEBI" id="CHEBI:29105"/>
        <note>catalytic</note>
    </ligand>
</feature>
<evidence type="ECO:0000256" key="5">
    <source>
        <dbReference type="ARBA" id="ARBA00023049"/>
    </source>
</evidence>
<proteinExistence type="predicted"/>
<keyword evidence="5" id="KW-0482">Metalloprotease</keyword>
<dbReference type="InterPro" id="IPR041645">
    <property type="entry name" value="ADAMTS_CR_2"/>
</dbReference>
<keyword evidence="1" id="KW-0645">Protease</keyword>
<keyword evidence="7" id="KW-0325">Glycoprotein</keyword>
<dbReference type="EMBL" id="JBJQND010000001">
    <property type="protein sequence ID" value="KAL3888137.1"/>
    <property type="molecule type" value="Genomic_DNA"/>
</dbReference>
<dbReference type="PANTHER" id="PTHR11905:SF159">
    <property type="entry name" value="ADAM METALLOPROTEASE"/>
    <property type="match status" value="1"/>
</dbReference>
<feature type="active site" evidence="8">
    <location>
        <position position="125"/>
    </location>
</feature>
<evidence type="ECO:0000256" key="6">
    <source>
        <dbReference type="ARBA" id="ARBA00023157"/>
    </source>
</evidence>
<reference evidence="10 11" key="1">
    <citation type="submission" date="2024-11" db="EMBL/GenBank/DDBJ databases">
        <title>Chromosome-level genome assembly of the freshwater bivalve Anodonta woodiana.</title>
        <authorList>
            <person name="Chen X."/>
        </authorList>
    </citation>
    <scope>NUCLEOTIDE SEQUENCE [LARGE SCALE GENOMIC DNA]</scope>
    <source>
        <strain evidence="10">MN2024</strain>
        <tissue evidence="10">Gills</tissue>
    </source>
</reference>
<dbReference type="Proteomes" id="UP001634394">
    <property type="component" value="Unassembled WGS sequence"/>
</dbReference>
<dbReference type="GO" id="GO:0008237">
    <property type="term" value="F:metallopeptidase activity"/>
    <property type="evidence" value="ECO:0007669"/>
    <property type="project" value="UniProtKB-KW"/>
</dbReference>
<keyword evidence="4 8" id="KW-0862">Zinc</keyword>
<evidence type="ECO:0000313" key="11">
    <source>
        <dbReference type="Proteomes" id="UP001634394"/>
    </source>
</evidence>
<evidence type="ECO:0000256" key="1">
    <source>
        <dbReference type="ARBA" id="ARBA00022670"/>
    </source>
</evidence>
<feature type="domain" description="Peptidase M12B" evidence="9">
    <location>
        <begin position="1"/>
        <end position="187"/>
    </location>
</feature>
<comment type="caution">
    <text evidence="8">Lacks conserved residue(s) required for the propagation of feature annotation.</text>
</comment>
<feature type="binding site" evidence="8">
    <location>
        <position position="134"/>
    </location>
    <ligand>
        <name>Zn(2+)</name>
        <dbReference type="ChEBI" id="CHEBI:29105"/>
        <note>catalytic</note>
    </ligand>
</feature>
<dbReference type="PANTHER" id="PTHR11905">
    <property type="entry name" value="ADAM A DISINTEGRIN AND METALLOPROTEASE DOMAIN"/>
    <property type="match status" value="1"/>
</dbReference>
<organism evidence="10 11">
    <name type="scientific">Sinanodonta woodiana</name>
    <name type="common">Chinese pond mussel</name>
    <name type="synonym">Anodonta woodiana</name>
    <dbReference type="NCBI Taxonomy" id="1069815"/>
    <lineage>
        <taxon>Eukaryota</taxon>
        <taxon>Metazoa</taxon>
        <taxon>Spiralia</taxon>
        <taxon>Lophotrochozoa</taxon>
        <taxon>Mollusca</taxon>
        <taxon>Bivalvia</taxon>
        <taxon>Autobranchia</taxon>
        <taxon>Heteroconchia</taxon>
        <taxon>Palaeoheterodonta</taxon>
        <taxon>Unionida</taxon>
        <taxon>Unionoidea</taxon>
        <taxon>Unionidae</taxon>
        <taxon>Unioninae</taxon>
        <taxon>Sinanodonta</taxon>
    </lineage>
</organism>
<feature type="non-terminal residue" evidence="10">
    <location>
        <position position="268"/>
    </location>
</feature>
<dbReference type="GO" id="GO:0046872">
    <property type="term" value="F:metal ion binding"/>
    <property type="evidence" value="ECO:0007669"/>
    <property type="project" value="UniProtKB-KW"/>
</dbReference>
<evidence type="ECO:0000256" key="8">
    <source>
        <dbReference type="PROSITE-ProRule" id="PRU00276"/>
    </source>
</evidence>
<accession>A0ABD3XPH9</accession>
<keyword evidence="6" id="KW-1015">Disulfide bond</keyword>
<evidence type="ECO:0000256" key="4">
    <source>
        <dbReference type="ARBA" id="ARBA00022833"/>
    </source>
</evidence>
<evidence type="ECO:0000256" key="3">
    <source>
        <dbReference type="ARBA" id="ARBA00022801"/>
    </source>
</evidence>
<evidence type="ECO:0000259" key="9">
    <source>
        <dbReference type="PROSITE" id="PS50215"/>
    </source>
</evidence>
<evidence type="ECO:0000313" key="10">
    <source>
        <dbReference type="EMBL" id="KAL3888137.1"/>
    </source>
</evidence>
<sequence>VHLSYQRIEDPSISLNIFLRDFVIFKREIDFPHNKSRVITPNGKSMIESDDYLSDLSAWDTKTGSVRLPPYDHAMLFTRHDMYEEATKDSVGGYSTIGGICILGRKISIIRHRGYFRTVSTAAHELGHNLGAVHDGEGEAISCSSSDFFILSEKEIQFSPDKTYSRNPWLFSNCSVESFKKTLKHRNCAKNKGVFYDETELTMFMKTMPGLHYTNDRQCELIRGRGSTYCQAAPEQICSFMTCRNPLTGRCLKTYYSAARGTSCGYKK</sequence>
<dbReference type="InterPro" id="IPR001590">
    <property type="entry name" value="Peptidase_M12B"/>
</dbReference>
<feature type="binding site" evidence="8">
    <location>
        <position position="124"/>
    </location>
    <ligand>
        <name>Zn(2+)</name>
        <dbReference type="ChEBI" id="CHEBI:29105"/>
        <note>catalytic</note>
    </ligand>
</feature>
<dbReference type="AlphaFoldDB" id="A0ABD3XPH9"/>
<dbReference type="Pfam" id="PF17771">
    <property type="entry name" value="ADAMTS_CR_2"/>
    <property type="match status" value="1"/>
</dbReference>
<comment type="caution">
    <text evidence="10">The sequence shown here is derived from an EMBL/GenBank/DDBJ whole genome shotgun (WGS) entry which is preliminary data.</text>
</comment>
<dbReference type="Pfam" id="PF01421">
    <property type="entry name" value="Reprolysin"/>
    <property type="match status" value="1"/>
</dbReference>
<dbReference type="SUPFAM" id="SSF55486">
    <property type="entry name" value="Metalloproteases ('zincins'), catalytic domain"/>
    <property type="match status" value="1"/>
</dbReference>
<gene>
    <name evidence="10" type="ORF">ACJMK2_000517</name>
</gene>
<protein>
    <recommendedName>
        <fullName evidence="9">Peptidase M12B domain-containing protein</fullName>
    </recommendedName>
</protein>
<dbReference type="Gene3D" id="3.40.1620.60">
    <property type="match status" value="1"/>
</dbReference>
<evidence type="ECO:0000256" key="7">
    <source>
        <dbReference type="ARBA" id="ARBA00023180"/>
    </source>
</evidence>